<keyword evidence="1" id="KW-0472">Membrane</keyword>
<organism evidence="2 3">
    <name type="scientific">Suillus luteus UH-Slu-Lm8-n1</name>
    <dbReference type="NCBI Taxonomy" id="930992"/>
    <lineage>
        <taxon>Eukaryota</taxon>
        <taxon>Fungi</taxon>
        <taxon>Dikarya</taxon>
        <taxon>Basidiomycota</taxon>
        <taxon>Agaricomycotina</taxon>
        <taxon>Agaricomycetes</taxon>
        <taxon>Agaricomycetidae</taxon>
        <taxon>Boletales</taxon>
        <taxon>Suillineae</taxon>
        <taxon>Suillaceae</taxon>
        <taxon>Suillus</taxon>
    </lineage>
</organism>
<evidence type="ECO:0000313" key="3">
    <source>
        <dbReference type="Proteomes" id="UP000054485"/>
    </source>
</evidence>
<keyword evidence="1" id="KW-0812">Transmembrane</keyword>
<accession>A0A0D0APD6</accession>
<evidence type="ECO:0000256" key="1">
    <source>
        <dbReference type="SAM" id="Phobius"/>
    </source>
</evidence>
<feature type="transmembrane region" description="Helical" evidence="1">
    <location>
        <begin position="214"/>
        <end position="234"/>
    </location>
</feature>
<keyword evidence="1" id="KW-1133">Transmembrane helix</keyword>
<sequence length="243" mass="26930">MLKAVLGFNLVCKCYTLYALRPLATMNKLRKPKPSATISLSSTQTAGSSVNQSLVSVQSKPPVSRTMQIASASLAVERASTSNNTLEYSKAAWYSAPATARPHTFVEHYWAARALVAETVLTTRVQHQKEMAEVRLGEEEKRTNQIAALVRASEQRQSRLEKFVAALIACFMLLFLALIYILLRDSPKSKSASHFTIPILSPFTSVVEHETGIMSARLVSIFIVGLGILSYAIFRHWLSKKRS</sequence>
<dbReference type="Proteomes" id="UP000054485">
    <property type="component" value="Unassembled WGS sequence"/>
</dbReference>
<gene>
    <name evidence="2" type="ORF">CY34DRAFT_803646</name>
</gene>
<dbReference type="HOGENOM" id="CLU_099959_0_0_1"/>
<reference evidence="3" key="2">
    <citation type="submission" date="2015-01" db="EMBL/GenBank/DDBJ databases">
        <title>Evolutionary Origins and Diversification of the Mycorrhizal Mutualists.</title>
        <authorList>
            <consortium name="DOE Joint Genome Institute"/>
            <consortium name="Mycorrhizal Genomics Consortium"/>
            <person name="Kohler A."/>
            <person name="Kuo A."/>
            <person name="Nagy L.G."/>
            <person name="Floudas D."/>
            <person name="Copeland A."/>
            <person name="Barry K.W."/>
            <person name="Cichocki N."/>
            <person name="Veneault-Fourrey C."/>
            <person name="LaButti K."/>
            <person name="Lindquist E.A."/>
            <person name="Lipzen A."/>
            <person name="Lundell T."/>
            <person name="Morin E."/>
            <person name="Murat C."/>
            <person name="Riley R."/>
            <person name="Ohm R."/>
            <person name="Sun H."/>
            <person name="Tunlid A."/>
            <person name="Henrissat B."/>
            <person name="Grigoriev I.V."/>
            <person name="Hibbett D.S."/>
            <person name="Martin F."/>
        </authorList>
    </citation>
    <scope>NUCLEOTIDE SEQUENCE [LARGE SCALE GENOMIC DNA]</scope>
    <source>
        <strain evidence="3">UH-Slu-Lm8-n1</strain>
    </source>
</reference>
<dbReference type="EMBL" id="KN835208">
    <property type="protein sequence ID" value="KIK43646.1"/>
    <property type="molecule type" value="Genomic_DNA"/>
</dbReference>
<protein>
    <submittedName>
        <fullName evidence="2">Unplaced genomic scaffold CY34scaffold_77, whole genome shotgun sequence</fullName>
    </submittedName>
</protein>
<name>A0A0D0APD6_9AGAM</name>
<reference evidence="2 3" key="1">
    <citation type="submission" date="2014-04" db="EMBL/GenBank/DDBJ databases">
        <authorList>
            <consortium name="DOE Joint Genome Institute"/>
            <person name="Kuo A."/>
            <person name="Ruytinx J."/>
            <person name="Rineau F."/>
            <person name="Colpaert J."/>
            <person name="Kohler A."/>
            <person name="Nagy L.G."/>
            <person name="Floudas D."/>
            <person name="Copeland A."/>
            <person name="Barry K.W."/>
            <person name="Cichocki N."/>
            <person name="Veneault-Fourrey C."/>
            <person name="LaButti K."/>
            <person name="Lindquist E.A."/>
            <person name="Lipzen A."/>
            <person name="Lundell T."/>
            <person name="Morin E."/>
            <person name="Murat C."/>
            <person name="Sun H."/>
            <person name="Tunlid A."/>
            <person name="Henrissat B."/>
            <person name="Grigoriev I.V."/>
            <person name="Hibbett D.S."/>
            <person name="Martin F."/>
            <person name="Nordberg H.P."/>
            <person name="Cantor M.N."/>
            <person name="Hua S.X."/>
        </authorList>
    </citation>
    <scope>NUCLEOTIDE SEQUENCE [LARGE SCALE GENOMIC DNA]</scope>
    <source>
        <strain evidence="2 3">UH-Slu-Lm8-n1</strain>
    </source>
</reference>
<dbReference type="AlphaFoldDB" id="A0A0D0APD6"/>
<evidence type="ECO:0000313" key="2">
    <source>
        <dbReference type="EMBL" id="KIK43646.1"/>
    </source>
</evidence>
<dbReference type="InParanoid" id="A0A0D0APD6"/>
<dbReference type="STRING" id="930992.A0A0D0APD6"/>
<dbReference type="OrthoDB" id="3265172at2759"/>
<feature type="transmembrane region" description="Helical" evidence="1">
    <location>
        <begin position="163"/>
        <end position="183"/>
    </location>
</feature>
<proteinExistence type="predicted"/>
<keyword evidence="3" id="KW-1185">Reference proteome</keyword>